<protein>
    <submittedName>
        <fullName evidence="2">Uncharacterized protein</fullName>
    </submittedName>
</protein>
<dbReference type="EMBL" id="CP031968">
    <property type="protein sequence ID" value="AXT46652.1"/>
    <property type="molecule type" value="Genomic_DNA"/>
</dbReference>
<evidence type="ECO:0000313" key="2">
    <source>
        <dbReference type="EMBL" id="AXT46652.1"/>
    </source>
</evidence>
<sequence>MRNLVFFVIGLLISFVAIAGYDMYAPAPMYTVSSPAPARVETQSSQPTYRPVQKPEASAPARATKQAS</sequence>
<evidence type="ECO:0000256" key="1">
    <source>
        <dbReference type="SAM" id="MobiDB-lite"/>
    </source>
</evidence>
<evidence type="ECO:0000313" key="3">
    <source>
        <dbReference type="Proteomes" id="UP000259465"/>
    </source>
</evidence>
<dbReference type="RefSeq" id="WP_118267656.1">
    <property type="nucleotide sequence ID" value="NZ_CP031968.1"/>
</dbReference>
<dbReference type="Proteomes" id="UP000259465">
    <property type="component" value="Chromosome"/>
</dbReference>
<accession>A0AAD0RQ45</accession>
<gene>
    <name evidence="2" type="ORF">D1345_10815</name>
</gene>
<feature type="region of interest" description="Disordered" evidence="1">
    <location>
        <begin position="35"/>
        <end position="68"/>
    </location>
</feature>
<dbReference type="KEGG" id="crz:D1345_10815"/>
<reference evidence="2 3" key="1">
    <citation type="submission" date="2018-08" db="EMBL/GenBank/DDBJ databases">
        <title>Complete genome sequence of JP2-74.</title>
        <authorList>
            <person name="Wu L."/>
        </authorList>
    </citation>
    <scope>NUCLEOTIDE SEQUENCE [LARGE SCALE GENOMIC DNA]</scope>
    <source>
        <strain evidence="2 3">JP2-74</strain>
    </source>
</reference>
<proteinExistence type="predicted"/>
<name>A0AAD0RQ45_9NEIS</name>
<dbReference type="AlphaFoldDB" id="A0AAD0RQ45"/>
<keyword evidence="3" id="KW-1185">Reference proteome</keyword>
<organism evidence="2 3">
    <name type="scientific">Chromobacterium rhizoryzae</name>
    <dbReference type="NCBI Taxonomy" id="1778675"/>
    <lineage>
        <taxon>Bacteria</taxon>
        <taxon>Pseudomonadati</taxon>
        <taxon>Pseudomonadota</taxon>
        <taxon>Betaproteobacteria</taxon>
        <taxon>Neisseriales</taxon>
        <taxon>Chromobacteriaceae</taxon>
        <taxon>Chromobacterium</taxon>
    </lineage>
</organism>